<evidence type="ECO:0000256" key="3">
    <source>
        <dbReference type="SAM" id="SignalP"/>
    </source>
</evidence>
<keyword evidence="2" id="KW-1133">Transmembrane helix</keyword>
<feature type="region of interest" description="Disordered" evidence="1">
    <location>
        <begin position="377"/>
        <end position="423"/>
    </location>
</feature>
<dbReference type="EMBL" id="MU007035">
    <property type="protein sequence ID" value="KAF2430961.1"/>
    <property type="molecule type" value="Genomic_DNA"/>
</dbReference>
<keyword evidence="2" id="KW-0472">Membrane</keyword>
<keyword evidence="5" id="KW-1185">Reference proteome</keyword>
<organism evidence="4 5">
    <name type="scientific">Tothia fuscella</name>
    <dbReference type="NCBI Taxonomy" id="1048955"/>
    <lineage>
        <taxon>Eukaryota</taxon>
        <taxon>Fungi</taxon>
        <taxon>Dikarya</taxon>
        <taxon>Ascomycota</taxon>
        <taxon>Pezizomycotina</taxon>
        <taxon>Dothideomycetes</taxon>
        <taxon>Pleosporomycetidae</taxon>
        <taxon>Venturiales</taxon>
        <taxon>Cylindrosympodiaceae</taxon>
        <taxon>Tothia</taxon>
    </lineage>
</organism>
<gene>
    <name evidence="4" type="ORF">EJ08DRAFT_713949</name>
</gene>
<evidence type="ECO:0000256" key="2">
    <source>
        <dbReference type="SAM" id="Phobius"/>
    </source>
</evidence>
<evidence type="ECO:0000313" key="4">
    <source>
        <dbReference type="EMBL" id="KAF2430961.1"/>
    </source>
</evidence>
<comment type="caution">
    <text evidence="4">The sequence shown here is derived from an EMBL/GenBank/DDBJ whole genome shotgun (WGS) entry which is preliminary data.</text>
</comment>
<accession>A0A9P4NTJ3</accession>
<reference evidence="4" key="1">
    <citation type="journal article" date="2020" name="Stud. Mycol.">
        <title>101 Dothideomycetes genomes: a test case for predicting lifestyles and emergence of pathogens.</title>
        <authorList>
            <person name="Haridas S."/>
            <person name="Albert R."/>
            <person name="Binder M."/>
            <person name="Bloem J."/>
            <person name="Labutti K."/>
            <person name="Salamov A."/>
            <person name="Andreopoulos B."/>
            <person name="Baker S."/>
            <person name="Barry K."/>
            <person name="Bills G."/>
            <person name="Bluhm B."/>
            <person name="Cannon C."/>
            <person name="Castanera R."/>
            <person name="Culley D."/>
            <person name="Daum C."/>
            <person name="Ezra D."/>
            <person name="Gonzalez J."/>
            <person name="Henrissat B."/>
            <person name="Kuo A."/>
            <person name="Liang C."/>
            <person name="Lipzen A."/>
            <person name="Lutzoni F."/>
            <person name="Magnuson J."/>
            <person name="Mondo S."/>
            <person name="Nolan M."/>
            <person name="Ohm R."/>
            <person name="Pangilinan J."/>
            <person name="Park H.-J."/>
            <person name="Ramirez L."/>
            <person name="Alfaro M."/>
            <person name="Sun H."/>
            <person name="Tritt A."/>
            <person name="Yoshinaga Y."/>
            <person name="Zwiers L.-H."/>
            <person name="Turgeon B."/>
            <person name="Goodwin S."/>
            <person name="Spatafora J."/>
            <person name="Crous P."/>
            <person name="Grigoriev I."/>
        </authorList>
    </citation>
    <scope>NUCLEOTIDE SEQUENCE</scope>
    <source>
        <strain evidence="4">CBS 130266</strain>
    </source>
</reference>
<name>A0A9P4NTJ3_9PEZI</name>
<proteinExistence type="predicted"/>
<dbReference type="AlphaFoldDB" id="A0A9P4NTJ3"/>
<sequence>MATTIITTMEHSLLLSLLLCWLASTLLPSFSPPLLSPFSWAALPFLLSAIITIIISAKRTPLLTTISAMSANATGYRSNAQLRDIISQLHSDLAVIKGWYDQVCGDKQTLACQVMELEEQLKEKSLESEWRLESLTRYSKRCRVAELEVRNLTWKNASLGDAVKHHDGMFDKMEETEKWGEFMKEVAGLERKAAKETKEACKAKIVRFGKWLESMAEARIEKLEGQVGKMGATIADQNRIIQDLRRAVRVAARSAPGAPISAAGGLSTPAVVSAPQPVVSAPLPVLSAPLPSGPDRPKLQPKSRLARLPPAALAEEEEDPLAGVPFSPFVDNDPYFGYFDNFAGEIEGDVVGGDAVGDVGGDVVGEEVDWSSLEQTYEASKARDDAAAAAANNSGASTPLDSVSEYSEGNGVPNGGRAQDFDY</sequence>
<evidence type="ECO:0000313" key="5">
    <source>
        <dbReference type="Proteomes" id="UP000800235"/>
    </source>
</evidence>
<keyword evidence="3" id="KW-0732">Signal</keyword>
<protein>
    <submittedName>
        <fullName evidence="4">Uncharacterized protein</fullName>
    </submittedName>
</protein>
<feature type="signal peptide" evidence="3">
    <location>
        <begin position="1"/>
        <end position="25"/>
    </location>
</feature>
<feature type="compositionally biased region" description="Low complexity" evidence="1">
    <location>
        <begin position="387"/>
        <end position="397"/>
    </location>
</feature>
<feature type="transmembrane region" description="Helical" evidence="2">
    <location>
        <begin position="38"/>
        <end position="57"/>
    </location>
</feature>
<keyword evidence="2" id="KW-0812">Transmembrane</keyword>
<dbReference type="Proteomes" id="UP000800235">
    <property type="component" value="Unassembled WGS sequence"/>
</dbReference>
<evidence type="ECO:0000256" key="1">
    <source>
        <dbReference type="SAM" id="MobiDB-lite"/>
    </source>
</evidence>
<feature type="chain" id="PRO_5040302553" evidence="3">
    <location>
        <begin position="26"/>
        <end position="423"/>
    </location>
</feature>